<evidence type="ECO:0000313" key="3">
    <source>
        <dbReference type="Proteomes" id="UP000007490"/>
    </source>
</evidence>
<dbReference type="STRING" id="877455.Metbo_0269"/>
<dbReference type="Proteomes" id="UP000007490">
    <property type="component" value="Chromosome"/>
</dbReference>
<dbReference type="RefSeq" id="WP_013643872.1">
    <property type="nucleotide sequence ID" value="NC_015216.1"/>
</dbReference>
<keyword evidence="1" id="KW-1133">Transmembrane helix</keyword>
<keyword evidence="3" id="KW-1185">Reference proteome</keyword>
<feature type="transmembrane region" description="Helical" evidence="1">
    <location>
        <begin position="29"/>
        <end position="48"/>
    </location>
</feature>
<feature type="transmembrane region" description="Helical" evidence="1">
    <location>
        <begin position="60"/>
        <end position="79"/>
    </location>
</feature>
<dbReference type="OrthoDB" id="82319at2157"/>
<dbReference type="HOGENOM" id="CLU_177466_0_0_2"/>
<gene>
    <name evidence="2" type="ordered locus">Metbo_0269</name>
</gene>
<keyword evidence="1" id="KW-0472">Membrane</keyword>
<sequence length="82" mass="8859">MVYIGPLVLGFVIGFILGTRIKPNPESKMYFPASVYVLLAIVVIVMAYQLGPFPYYTDSILANGLISAFVGIVVGKLTFGRG</sequence>
<dbReference type="eggNOG" id="arCOG06490">
    <property type="taxonomic scope" value="Archaea"/>
</dbReference>
<dbReference type="AlphaFoldDB" id="F0T8A9"/>
<name>F0T8A9_METLA</name>
<accession>F0T8A9</accession>
<reference evidence="3" key="1">
    <citation type="submission" date="2011-02" db="EMBL/GenBank/DDBJ databases">
        <title>Complete sequence of Methanobacterium sp. AL-21.</title>
        <authorList>
            <consortium name="US DOE Joint Genome Institute"/>
            <person name="Lucas S."/>
            <person name="Copeland A."/>
            <person name="Lapidus A."/>
            <person name="Cheng J.-F."/>
            <person name="Goodwin L."/>
            <person name="Pitluck S."/>
            <person name="Chertkov O."/>
            <person name="Detter J.C."/>
            <person name="Han C."/>
            <person name="Tapia R."/>
            <person name="Land M."/>
            <person name="Hauser L."/>
            <person name="Kyrpides N."/>
            <person name="Ivanova N."/>
            <person name="Mikhailova N."/>
            <person name="Pagani I."/>
            <person name="Cadillo-Quiroz H."/>
            <person name="Imachi H."/>
            <person name="Zinder S."/>
            <person name="Liu W."/>
            <person name="Woyke T."/>
        </authorList>
    </citation>
    <scope>NUCLEOTIDE SEQUENCE [LARGE SCALE GENOMIC DNA]</scope>
    <source>
        <strain evidence="3">AL-21</strain>
    </source>
</reference>
<evidence type="ECO:0000313" key="2">
    <source>
        <dbReference type="EMBL" id="ADZ08521.1"/>
    </source>
</evidence>
<dbReference type="EMBL" id="CP002551">
    <property type="protein sequence ID" value="ADZ08521.1"/>
    <property type="molecule type" value="Genomic_DNA"/>
</dbReference>
<reference evidence="2 3" key="2">
    <citation type="journal article" date="2014" name="Int. J. Syst. Evol. Microbiol.">
        <title>Methanobacterium paludis sp. nov. and a novel strain of Methanobacterium lacus isolated from northern peatlands.</title>
        <authorList>
            <person name="Cadillo-Quiroz H."/>
            <person name="Brauer S.L."/>
            <person name="Goodson N."/>
            <person name="Yavitt J.B."/>
            <person name="Zinder S.H."/>
        </authorList>
    </citation>
    <scope>NUCLEOTIDE SEQUENCE [LARGE SCALE GENOMIC DNA]</scope>
    <source>
        <strain evidence="2 3">AL-21</strain>
    </source>
</reference>
<dbReference type="GeneID" id="10276701"/>
<proteinExistence type="predicted"/>
<dbReference type="KEGG" id="mel:Metbo_0269"/>
<feature type="transmembrane region" description="Helical" evidence="1">
    <location>
        <begin position="6"/>
        <end position="22"/>
    </location>
</feature>
<keyword evidence="1" id="KW-0812">Transmembrane</keyword>
<organism evidence="2 3">
    <name type="scientific">Methanobacterium lacus (strain AL-21)</name>
    <dbReference type="NCBI Taxonomy" id="877455"/>
    <lineage>
        <taxon>Archaea</taxon>
        <taxon>Methanobacteriati</taxon>
        <taxon>Methanobacteriota</taxon>
        <taxon>Methanomada group</taxon>
        <taxon>Methanobacteria</taxon>
        <taxon>Methanobacteriales</taxon>
        <taxon>Methanobacteriaceae</taxon>
        <taxon>Methanobacterium</taxon>
    </lineage>
</organism>
<protein>
    <submittedName>
        <fullName evidence="2">Energy-converting hydrogenase B, subunit J</fullName>
    </submittedName>
</protein>
<evidence type="ECO:0000256" key="1">
    <source>
        <dbReference type="SAM" id="Phobius"/>
    </source>
</evidence>